<feature type="compositionally biased region" description="Polar residues" evidence="1">
    <location>
        <begin position="72"/>
        <end position="85"/>
    </location>
</feature>
<dbReference type="InParanoid" id="A0A0G4EVN3"/>
<protein>
    <submittedName>
        <fullName evidence="2">Uncharacterized protein</fullName>
    </submittedName>
</protein>
<keyword evidence="3" id="KW-1185">Reference proteome</keyword>
<sequence>MLHDLEKEVWMNRGMEADSSSDDDDKGVLTTISSHDLHPPAHPSHTDIGTHISTNTSHAQPKKRGRPPQSVAGRSNQQQQQHNKMTTVQEFLSSLPEAQVQTAIAKLFEQDTEGEVPAYQSGSTLELGRAELGVLKFIANRSLLAPECTKVTWPLKKEKIASCAAHLGLWVVACRLSEMYLSNTPDWLVNAARTYYNQRRRTADNINSCGEGGEGEGEVQPQPQPHAMHDPSHIQSQQLMVEIGQREAAMRQMGAVSASAVHDLLALSSHLLLHYNDVLLPVERDHLDSFVSAFSQSSSHAAASCPPNHTHHQTHTPAPCAHDTTTTNSGTNSGRNGEAGEQGGYRGAPQRFPYHVYEQCVIAHLKVTVMGTRLPDLNAQPGLDALWHLQVAAENWVHETIQHARNEHINVFDHVRLSLRARQDEARRRCGIRPTPHPSDSQPCPPAMASLLDVCASCINRTHTRE</sequence>
<dbReference type="EMBL" id="CDMY01000319">
    <property type="protein sequence ID" value="CEM02151.1"/>
    <property type="molecule type" value="Genomic_DNA"/>
</dbReference>
<evidence type="ECO:0000313" key="2">
    <source>
        <dbReference type="EMBL" id="CEM02151.1"/>
    </source>
</evidence>
<dbReference type="VEuPathDB" id="CryptoDB:Vbra_1714"/>
<dbReference type="AlphaFoldDB" id="A0A0G4EVN3"/>
<dbReference type="PhylomeDB" id="A0A0G4EVN3"/>
<feature type="compositionally biased region" description="Low complexity" evidence="1">
    <location>
        <begin position="315"/>
        <end position="334"/>
    </location>
</feature>
<reference evidence="2 3" key="1">
    <citation type="submission" date="2014-11" db="EMBL/GenBank/DDBJ databases">
        <authorList>
            <person name="Zhu J."/>
            <person name="Qi W."/>
            <person name="Song R."/>
        </authorList>
    </citation>
    <scope>NUCLEOTIDE SEQUENCE [LARGE SCALE GENOMIC DNA]</scope>
</reference>
<feature type="region of interest" description="Disordered" evidence="1">
    <location>
        <begin position="207"/>
        <end position="232"/>
    </location>
</feature>
<feature type="region of interest" description="Disordered" evidence="1">
    <location>
        <begin position="10"/>
        <end position="85"/>
    </location>
</feature>
<evidence type="ECO:0000313" key="3">
    <source>
        <dbReference type="Proteomes" id="UP000041254"/>
    </source>
</evidence>
<proteinExistence type="predicted"/>
<feature type="region of interest" description="Disordered" evidence="1">
    <location>
        <begin position="300"/>
        <end position="346"/>
    </location>
</feature>
<gene>
    <name evidence="2" type="ORF">Vbra_1714</name>
</gene>
<accession>A0A0G4EVN3</accession>
<organism evidence="2 3">
    <name type="scientific">Vitrella brassicaformis (strain CCMP3155)</name>
    <dbReference type="NCBI Taxonomy" id="1169540"/>
    <lineage>
        <taxon>Eukaryota</taxon>
        <taxon>Sar</taxon>
        <taxon>Alveolata</taxon>
        <taxon>Colpodellida</taxon>
        <taxon>Vitrellaceae</taxon>
        <taxon>Vitrella</taxon>
    </lineage>
</organism>
<name>A0A0G4EVN3_VITBC</name>
<evidence type="ECO:0000256" key="1">
    <source>
        <dbReference type="SAM" id="MobiDB-lite"/>
    </source>
</evidence>
<dbReference type="Proteomes" id="UP000041254">
    <property type="component" value="Unassembled WGS sequence"/>
</dbReference>